<feature type="compositionally biased region" description="Low complexity" evidence="4">
    <location>
        <begin position="218"/>
        <end position="236"/>
    </location>
</feature>
<feature type="domain" description="RRM" evidence="5">
    <location>
        <begin position="685"/>
        <end position="756"/>
    </location>
</feature>
<dbReference type="Gene3D" id="3.30.420.610">
    <property type="entry name" value="LOTUS domain-like"/>
    <property type="match status" value="1"/>
</dbReference>
<feature type="region of interest" description="Disordered" evidence="4">
    <location>
        <begin position="213"/>
        <end position="351"/>
    </location>
</feature>
<sequence length="756" mass="85160">MSMDRLESFKQAIRATLTSAKHGQTLPELRKSFLELGIRPNPFEEMKISEVDFFTKYPDVGRMEVHNGIHVFFAIPTAQDKHIHKMVQQQKRGKLKSLTKRIETAKRLDTRGNFRPVVNCSMRNRRFASNRGGSLSRSSMPSRMALNEIRNRTSQQKLMPSRSFPPNTRSGTFTSSIGSRENTSSTASYSLARGNTTTSACVRRSDVALDMARNKNNSSQDSEISSRSSCTSSTSRLRAIMNDPFRNKPTVATRREGSPVFNSGCASRSSESHYNSPSENFSRGVQARGTAISDRENRNPYNMKDDERDINLRRNLGTPAPKKCTVIVNPDASSKTLESESTGKRSATLSRIQPARIEFEPKSDSSRRKLNSLENCISADSESNKSVEVKPLTTSSFPRRLSCENNISQVNKSSENSTPKRGIPFERIRKSIENLDLSDNNKVNSIVVNRVNQDEHLEKRNDTSILDTKKQDLDVLGDNLRQLALRNRKNESDKSREVSLDNIKDITDPLCLPAIDTPKEASISACRRMITNHLALNKRKVISSLKSEKNEETDTVVTSKKIVPSGTPINKGPSQLERNIMNAKLNENRALGKNHVLNEFFICGIPLGTTELELRTSLYDYGFIEKMTLKMGYAFVTFSSAEEVRAILKTRYIDLKGTRIECKEMQTRDKLHHAVDKSEPLYDEFLVYVKSVPAFWSDEKLKDVFSSFGNVTNVANSRKGYGFVYYDNKDIAAAVVKQGTLLVQNVLLMLEKGRRL</sequence>
<dbReference type="EMBL" id="CAJFCJ010000019">
    <property type="protein sequence ID" value="CAD5123587.1"/>
    <property type="molecule type" value="Genomic_DNA"/>
</dbReference>
<evidence type="ECO:0000256" key="4">
    <source>
        <dbReference type="SAM" id="MobiDB-lite"/>
    </source>
</evidence>
<organism evidence="6 7">
    <name type="scientific">Dimorphilus gyrociliatus</name>
    <dbReference type="NCBI Taxonomy" id="2664684"/>
    <lineage>
        <taxon>Eukaryota</taxon>
        <taxon>Metazoa</taxon>
        <taxon>Spiralia</taxon>
        <taxon>Lophotrochozoa</taxon>
        <taxon>Annelida</taxon>
        <taxon>Polychaeta</taxon>
        <taxon>Polychaeta incertae sedis</taxon>
        <taxon>Dinophilidae</taxon>
        <taxon>Dimorphilus</taxon>
    </lineage>
</organism>
<name>A0A7I8W4W7_9ANNE</name>
<feature type="compositionally biased region" description="Polar residues" evidence="4">
    <location>
        <begin position="152"/>
        <end position="197"/>
    </location>
</feature>
<feature type="compositionally biased region" description="Basic and acidic residues" evidence="4">
    <location>
        <begin position="293"/>
        <end position="312"/>
    </location>
</feature>
<dbReference type="OrthoDB" id="6730379at2759"/>
<evidence type="ECO:0000256" key="3">
    <source>
        <dbReference type="PROSITE-ProRule" id="PRU00176"/>
    </source>
</evidence>
<accession>A0A7I8W4W7</accession>
<dbReference type="SMART" id="SM00360">
    <property type="entry name" value="RRM"/>
    <property type="match status" value="2"/>
</dbReference>
<dbReference type="PROSITE" id="PS50102">
    <property type="entry name" value="RRM"/>
    <property type="match status" value="2"/>
</dbReference>
<dbReference type="CDD" id="cd00590">
    <property type="entry name" value="RRM_SF"/>
    <property type="match status" value="1"/>
</dbReference>
<dbReference type="GO" id="GO:0003723">
    <property type="term" value="F:RNA binding"/>
    <property type="evidence" value="ECO:0007669"/>
    <property type="project" value="UniProtKB-UniRule"/>
</dbReference>
<proteinExistence type="predicted"/>
<evidence type="ECO:0000256" key="1">
    <source>
        <dbReference type="ARBA" id="ARBA00022737"/>
    </source>
</evidence>
<dbReference type="InterPro" id="IPR012677">
    <property type="entry name" value="Nucleotide-bd_a/b_plait_sf"/>
</dbReference>
<dbReference type="SUPFAM" id="SSF54928">
    <property type="entry name" value="RNA-binding domain, RBD"/>
    <property type="match status" value="1"/>
</dbReference>
<feature type="domain" description="RRM" evidence="5">
    <location>
        <begin position="598"/>
        <end position="672"/>
    </location>
</feature>
<gene>
    <name evidence="6" type="ORF">DGYR_LOCUS11253</name>
</gene>
<keyword evidence="2 3" id="KW-0694">RNA-binding</keyword>
<dbReference type="InterPro" id="IPR041966">
    <property type="entry name" value="LOTUS-like"/>
</dbReference>
<keyword evidence="7" id="KW-1185">Reference proteome</keyword>
<evidence type="ECO:0000313" key="6">
    <source>
        <dbReference type="EMBL" id="CAD5123587.1"/>
    </source>
</evidence>
<feature type="compositionally biased region" description="Polar residues" evidence="4">
    <location>
        <begin position="260"/>
        <end position="283"/>
    </location>
</feature>
<reference evidence="6 7" key="1">
    <citation type="submission" date="2020-08" db="EMBL/GenBank/DDBJ databases">
        <authorList>
            <person name="Hejnol A."/>
        </authorList>
    </citation>
    <scope>NUCLEOTIDE SEQUENCE [LARGE SCALE GENOMIC DNA]</scope>
</reference>
<comment type="caution">
    <text evidence="6">The sequence shown here is derived from an EMBL/GenBank/DDBJ whole genome shotgun (WGS) entry which is preliminary data.</text>
</comment>
<dbReference type="InterPro" id="IPR000504">
    <property type="entry name" value="RRM_dom"/>
</dbReference>
<evidence type="ECO:0000259" key="5">
    <source>
        <dbReference type="PROSITE" id="PS50102"/>
    </source>
</evidence>
<feature type="region of interest" description="Disordered" evidence="4">
    <location>
        <begin position="151"/>
        <end position="197"/>
    </location>
</feature>
<dbReference type="AlphaFoldDB" id="A0A7I8W4W7"/>
<evidence type="ECO:0000256" key="2">
    <source>
        <dbReference type="ARBA" id="ARBA00022884"/>
    </source>
</evidence>
<dbReference type="PANTHER" id="PTHR24012">
    <property type="entry name" value="RNA BINDING PROTEIN"/>
    <property type="match status" value="1"/>
</dbReference>
<evidence type="ECO:0000313" key="7">
    <source>
        <dbReference type="Proteomes" id="UP000549394"/>
    </source>
</evidence>
<dbReference type="Proteomes" id="UP000549394">
    <property type="component" value="Unassembled WGS sequence"/>
</dbReference>
<keyword evidence="1" id="KW-0677">Repeat</keyword>
<protein>
    <submittedName>
        <fullName evidence="6">DgyrCDS11921</fullName>
    </submittedName>
</protein>
<dbReference type="Gene3D" id="3.30.70.330">
    <property type="match status" value="2"/>
</dbReference>
<dbReference type="Pfam" id="PF00076">
    <property type="entry name" value="RRM_1"/>
    <property type="match status" value="1"/>
</dbReference>
<dbReference type="InterPro" id="IPR035979">
    <property type="entry name" value="RBD_domain_sf"/>
</dbReference>